<accession>A0A419SFQ8</accession>
<keyword evidence="3" id="KW-1185">Reference proteome</keyword>
<reference evidence="2 3" key="1">
    <citation type="submission" date="2016-08" db="EMBL/GenBank/DDBJ databases">
        <title>Novel Firmicute Genomes.</title>
        <authorList>
            <person name="Poppleton D.I."/>
            <person name="Gribaldo S."/>
        </authorList>
    </citation>
    <scope>NUCLEOTIDE SEQUENCE [LARGE SCALE GENOMIC DNA]</scope>
    <source>
        <strain evidence="2 3">RAOx-1</strain>
    </source>
</reference>
<organism evidence="2 3">
    <name type="scientific">Ammoniphilus oxalaticus</name>
    <dbReference type="NCBI Taxonomy" id="66863"/>
    <lineage>
        <taxon>Bacteria</taxon>
        <taxon>Bacillati</taxon>
        <taxon>Bacillota</taxon>
        <taxon>Bacilli</taxon>
        <taxon>Bacillales</taxon>
        <taxon>Paenibacillaceae</taxon>
        <taxon>Aneurinibacillus group</taxon>
        <taxon>Ammoniphilus</taxon>
    </lineage>
</organism>
<dbReference type="InterPro" id="IPR007165">
    <property type="entry name" value="Phage_holin_4_2"/>
</dbReference>
<gene>
    <name evidence="2" type="ORF">BEP19_10195</name>
</gene>
<dbReference type="AlphaFoldDB" id="A0A419SFQ8"/>
<feature type="transmembrane region" description="Helical" evidence="1">
    <location>
        <begin position="87"/>
        <end position="110"/>
    </location>
</feature>
<keyword evidence="1" id="KW-0812">Transmembrane</keyword>
<proteinExistence type="predicted"/>
<dbReference type="PANTHER" id="PTHR37309">
    <property type="entry name" value="SLR0284 PROTEIN"/>
    <property type="match status" value="1"/>
</dbReference>
<protein>
    <recommendedName>
        <fullName evidence="4">Phage holin family protein</fullName>
    </recommendedName>
</protein>
<evidence type="ECO:0000313" key="3">
    <source>
        <dbReference type="Proteomes" id="UP000284219"/>
    </source>
</evidence>
<feature type="transmembrane region" description="Helical" evidence="1">
    <location>
        <begin position="49"/>
        <end position="75"/>
    </location>
</feature>
<keyword evidence="1" id="KW-0472">Membrane</keyword>
<sequence length="112" mass="12392">MKWFVRFLISGVSLWAAAWLLDSIHLSGFGAALVAAFILGLVNMTIKPLLVIFTLPVTILSFGLFLLVINAFTYWFTSLLVPGFEIYSMWGAFWGAIITTIVSSILNGMIKD</sequence>
<dbReference type="Proteomes" id="UP000284219">
    <property type="component" value="Unassembled WGS sequence"/>
</dbReference>
<evidence type="ECO:0008006" key="4">
    <source>
        <dbReference type="Google" id="ProtNLM"/>
    </source>
</evidence>
<evidence type="ECO:0000313" key="2">
    <source>
        <dbReference type="EMBL" id="RKD22622.1"/>
    </source>
</evidence>
<dbReference type="OrthoDB" id="7205479at2"/>
<keyword evidence="1" id="KW-1133">Transmembrane helix</keyword>
<dbReference type="RefSeq" id="WP_120190096.1">
    <property type="nucleotide sequence ID" value="NZ_MCHY01000009.1"/>
</dbReference>
<dbReference type="Pfam" id="PF04020">
    <property type="entry name" value="Phage_holin_4_2"/>
    <property type="match status" value="1"/>
</dbReference>
<feature type="transmembrane region" description="Helical" evidence="1">
    <location>
        <begin position="12"/>
        <end position="42"/>
    </location>
</feature>
<comment type="caution">
    <text evidence="2">The sequence shown here is derived from an EMBL/GenBank/DDBJ whole genome shotgun (WGS) entry which is preliminary data.</text>
</comment>
<dbReference type="EMBL" id="MCHY01000009">
    <property type="protein sequence ID" value="RKD22622.1"/>
    <property type="molecule type" value="Genomic_DNA"/>
</dbReference>
<dbReference type="PANTHER" id="PTHR37309:SF1">
    <property type="entry name" value="SLR0284 PROTEIN"/>
    <property type="match status" value="1"/>
</dbReference>
<name>A0A419SFQ8_9BACL</name>
<evidence type="ECO:0000256" key="1">
    <source>
        <dbReference type="SAM" id="Phobius"/>
    </source>
</evidence>